<proteinExistence type="predicted"/>
<name>A0AAW0UBM0_SCYPA</name>
<sequence length="218" mass="24519">MLAAYFLWKMSVLDPGCPPHAMTRLTNATLSNIEVTADETLEAIIVSKVTSFFDLHCFSIRQFGFHSNMSANDPLLHMSTSWHQSLDRGCDIFISLDTVGDFDRVWHSALIAKLHNMGMSGGLLHLLQYYLWDKSLCMVADLAQDKTQVMLVFQRRSYPASPIPTILLDRKVLPLQPAVRILAVKVNSNFSFTSHVKKTASKAPSRLNCVRRVAHLDT</sequence>
<organism evidence="1 2">
    <name type="scientific">Scylla paramamosain</name>
    <name type="common">Mud crab</name>
    <dbReference type="NCBI Taxonomy" id="85552"/>
    <lineage>
        <taxon>Eukaryota</taxon>
        <taxon>Metazoa</taxon>
        <taxon>Ecdysozoa</taxon>
        <taxon>Arthropoda</taxon>
        <taxon>Crustacea</taxon>
        <taxon>Multicrustacea</taxon>
        <taxon>Malacostraca</taxon>
        <taxon>Eumalacostraca</taxon>
        <taxon>Eucarida</taxon>
        <taxon>Decapoda</taxon>
        <taxon>Pleocyemata</taxon>
        <taxon>Brachyura</taxon>
        <taxon>Eubrachyura</taxon>
        <taxon>Portunoidea</taxon>
        <taxon>Portunidae</taxon>
        <taxon>Portuninae</taxon>
        <taxon>Scylla</taxon>
    </lineage>
</organism>
<evidence type="ECO:0008006" key="3">
    <source>
        <dbReference type="Google" id="ProtNLM"/>
    </source>
</evidence>
<reference evidence="1 2" key="1">
    <citation type="submission" date="2023-03" db="EMBL/GenBank/DDBJ databases">
        <title>High-quality genome of Scylla paramamosain provides insights in environmental adaptation.</title>
        <authorList>
            <person name="Zhang L."/>
        </authorList>
    </citation>
    <scope>NUCLEOTIDE SEQUENCE [LARGE SCALE GENOMIC DNA]</scope>
    <source>
        <strain evidence="1">LZ_2023a</strain>
        <tissue evidence="1">Muscle</tissue>
    </source>
</reference>
<protein>
    <recommendedName>
        <fullName evidence="3">Reverse transcriptase domain-containing protein</fullName>
    </recommendedName>
</protein>
<evidence type="ECO:0000313" key="2">
    <source>
        <dbReference type="Proteomes" id="UP001487740"/>
    </source>
</evidence>
<gene>
    <name evidence="1" type="ORF">O3P69_004332</name>
</gene>
<evidence type="ECO:0000313" key="1">
    <source>
        <dbReference type="EMBL" id="KAK8397504.1"/>
    </source>
</evidence>
<dbReference type="EMBL" id="JARAKH010000013">
    <property type="protein sequence ID" value="KAK8397504.1"/>
    <property type="molecule type" value="Genomic_DNA"/>
</dbReference>
<accession>A0AAW0UBM0</accession>
<comment type="caution">
    <text evidence="1">The sequence shown here is derived from an EMBL/GenBank/DDBJ whole genome shotgun (WGS) entry which is preliminary data.</text>
</comment>
<dbReference type="AlphaFoldDB" id="A0AAW0UBM0"/>
<keyword evidence="2" id="KW-1185">Reference proteome</keyword>
<dbReference type="Proteomes" id="UP001487740">
    <property type="component" value="Unassembled WGS sequence"/>
</dbReference>